<keyword evidence="12" id="KW-1185">Reference proteome</keyword>
<dbReference type="GO" id="GO:0005524">
    <property type="term" value="F:ATP binding"/>
    <property type="evidence" value="ECO:0007669"/>
    <property type="project" value="UniProtKB-KW"/>
</dbReference>
<dbReference type="CDD" id="cd03223">
    <property type="entry name" value="ABCD_peroxisomal_ALDP"/>
    <property type="match status" value="1"/>
</dbReference>
<comment type="subcellular location">
    <subcellularLocation>
        <location evidence="1">Membrane</location>
        <topology evidence="1">Multi-pass membrane protein</topology>
    </subcellularLocation>
</comment>
<dbReference type="Pfam" id="PF00005">
    <property type="entry name" value="ABC_tran"/>
    <property type="match status" value="1"/>
</dbReference>
<gene>
    <name evidence="11" type="ORF">KY084_14995</name>
</gene>
<dbReference type="PROSITE" id="PS50893">
    <property type="entry name" value="ABC_TRANSPORTER_2"/>
    <property type="match status" value="1"/>
</dbReference>
<sequence>MAASVSDIGADSVVDTECPPETDRRGVWGDVGYIFHLIAFHIRRDAVPALLLWVVVLGAGAVGSFVQLRYIRELANVTNGLVASDRSLVVAALAAALAFIVLTAVHHGLQTVFNYTFRIRMRTVLTSDLLGRWLGGSSFYRPSQGATLDHPEQRVQEDVYNFCQYLVQLVPSLVTAVTSFYLYSDQLWLLSTPLPIPVLGIGQIVLPKGLYVLALVTAVVATTSAHLIGRIYTRLDVVRQRIEAGFRHDLGQAREFAEQIVLGGGQAIEESRARHDYALIQRNWKPYTGAAASLETVRVLITLLVTIIPTFILFPLVLAGKMQVGDLTIAGVAFGAVYQAFGSVSTNYPTFALLRSASQRIRMMDASLSYRQPSGFVHVAADGPTFSAHDLNVESVTGDTLFKLGNLTIRPRERWLVRGMSGAGKSTFFRVMAGLWPFGSGTVEHPSGEMRVMFLPQTPYLPNGTLAELLSYPDARGAFSEADYRKVLSDVRLERLVGDINEARAWAKRLSPGEQQRVVFARALLQKPDFLFLDEATSSLDPLTEAAMFEVLAKRTPEVALVTIAHTDRLSDHHTHQLQIDDGLAVATRLQTGSQVPLNPNDGKRHD</sequence>
<evidence type="ECO:0000256" key="1">
    <source>
        <dbReference type="ARBA" id="ARBA00004141"/>
    </source>
</evidence>
<dbReference type="PANTHER" id="PTHR11384">
    <property type="entry name" value="ATP-BINDING CASSETTE, SUB-FAMILY D MEMBER"/>
    <property type="match status" value="1"/>
</dbReference>
<keyword evidence="4" id="KW-0547">Nucleotide-binding</keyword>
<dbReference type="PROSITE" id="PS00211">
    <property type="entry name" value="ABC_TRANSPORTER_1"/>
    <property type="match status" value="1"/>
</dbReference>
<name>A0ABS6XPM5_9SPHN</name>
<keyword evidence="6 8" id="KW-1133">Transmembrane helix</keyword>
<feature type="transmembrane region" description="Helical" evidence="8">
    <location>
        <begin position="329"/>
        <end position="354"/>
    </location>
</feature>
<feature type="transmembrane region" description="Helical" evidence="8">
    <location>
        <begin position="88"/>
        <end position="113"/>
    </location>
</feature>
<dbReference type="Pfam" id="PF06472">
    <property type="entry name" value="ABC_membrane_2"/>
    <property type="match status" value="1"/>
</dbReference>
<evidence type="ECO:0000256" key="5">
    <source>
        <dbReference type="ARBA" id="ARBA00022840"/>
    </source>
</evidence>
<dbReference type="Proteomes" id="UP001197214">
    <property type="component" value="Unassembled WGS sequence"/>
</dbReference>
<evidence type="ECO:0000256" key="8">
    <source>
        <dbReference type="SAM" id="Phobius"/>
    </source>
</evidence>
<evidence type="ECO:0000259" key="9">
    <source>
        <dbReference type="PROSITE" id="PS50893"/>
    </source>
</evidence>
<feature type="transmembrane region" description="Helical" evidence="8">
    <location>
        <begin position="50"/>
        <end position="68"/>
    </location>
</feature>
<reference evidence="11 12" key="1">
    <citation type="submission" date="2021-07" db="EMBL/GenBank/DDBJ databases">
        <title>Stakelama flava sp. nov., a novel endophytic bacterium isolated from branch of Kandelia candel.</title>
        <authorList>
            <person name="Tuo L."/>
        </authorList>
    </citation>
    <scope>NUCLEOTIDE SEQUENCE [LARGE SCALE GENOMIC DNA]</scope>
    <source>
        <strain evidence="11 12">CBK3Z-3</strain>
    </source>
</reference>
<feature type="domain" description="ABC transporter" evidence="9">
    <location>
        <begin position="386"/>
        <end position="607"/>
    </location>
</feature>
<keyword evidence="2" id="KW-0813">Transport</keyword>
<keyword evidence="3 8" id="KW-0812">Transmembrane</keyword>
<feature type="domain" description="ABC transmembrane type-1" evidence="10">
    <location>
        <begin position="49"/>
        <end position="353"/>
    </location>
</feature>
<dbReference type="RefSeq" id="WP_219239286.1">
    <property type="nucleotide sequence ID" value="NZ_JAHWZX010000019.1"/>
</dbReference>
<dbReference type="InterPro" id="IPR003439">
    <property type="entry name" value="ABC_transporter-like_ATP-bd"/>
</dbReference>
<keyword evidence="5 11" id="KW-0067">ATP-binding</keyword>
<dbReference type="InterPro" id="IPR003593">
    <property type="entry name" value="AAA+_ATPase"/>
</dbReference>
<evidence type="ECO:0000256" key="3">
    <source>
        <dbReference type="ARBA" id="ARBA00022692"/>
    </source>
</evidence>
<dbReference type="EMBL" id="JAHWZX010000019">
    <property type="protein sequence ID" value="MBW4332167.1"/>
    <property type="molecule type" value="Genomic_DNA"/>
</dbReference>
<evidence type="ECO:0000313" key="12">
    <source>
        <dbReference type="Proteomes" id="UP001197214"/>
    </source>
</evidence>
<feature type="transmembrane region" description="Helical" evidence="8">
    <location>
        <begin position="210"/>
        <end position="232"/>
    </location>
</feature>
<dbReference type="InterPro" id="IPR017871">
    <property type="entry name" value="ABC_transporter-like_CS"/>
</dbReference>
<dbReference type="SMART" id="SM00382">
    <property type="entry name" value="AAA"/>
    <property type="match status" value="1"/>
</dbReference>
<dbReference type="InterPro" id="IPR011527">
    <property type="entry name" value="ABC1_TM_dom"/>
</dbReference>
<feature type="transmembrane region" description="Helical" evidence="8">
    <location>
        <begin position="299"/>
        <end position="317"/>
    </location>
</feature>
<protein>
    <submittedName>
        <fullName evidence="11">ATP-binding cassette domain-containing protein</fullName>
    </submittedName>
</protein>
<evidence type="ECO:0000256" key="2">
    <source>
        <dbReference type="ARBA" id="ARBA00022448"/>
    </source>
</evidence>
<evidence type="ECO:0000259" key="10">
    <source>
        <dbReference type="PROSITE" id="PS50929"/>
    </source>
</evidence>
<dbReference type="InterPro" id="IPR050835">
    <property type="entry name" value="ABC_transporter_sub-D"/>
</dbReference>
<organism evidence="11 12">
    <name type="scientific">Stakelama flava</name>
    <dbReference type="NCBI Taxonomy" id="2860338"/>
    <lineage>
        <taxon>Bacteria</taxon>
        <taxon>Pseudomonadati</taxon>
        <taxon>Pseudomonadota</taxon>
        <taxon>Alphaproteobacteria</taxon>
        <taxon>Sphingomonadales</taxon>
        <taxon>Sphingomonadaceae</taxon>
        <taxon>Stakelama</taxon>
    </lineage>
</organism>
<comment type="caution">
    <text evidence="11">The sequence shown here is derived from an EMBL/GenBank/DDBJ whole genome shotgun (WGS) entry which is preliminary data.</text>
</comment>
<evidence type="ECO:0000313" key="11">
    <source>
        <dbReference type="EMBL" id="MBW4332167.1"/>
    </source>
</evidence>
<evidence type="ECO:0000256" key="6">
    <source>
        <dbReference type="ARBA" id="ARBA00022989"/>
    </source>
</evidence>
<evidence type="ECO:0000256" key="4">
    <source>
        <dbReference type="ARBA" id="ARBA00022741"/>
    </source>
</evidence>
<evidence type="ECO:0000256" key="7">
    <source>
        <dbReference type="ARBA" id="ARBA00023136"/>
    </source>
</evidence>
<proteinExistence type="predicted"/>
<dbReference type="PANTHER" id="PTHR11384:SF59">
    <property type="entry name" value="LYSOSOMAL COBALAMIN TRANSPORTER ABCD4"/>
    <property type="match status" value="1"/>
</dbReference>
<keyword evidence="7 8" id="KW-0472">Membrane</keyword>
<accession>A0ABS6XPM5</accession>
<dbReference type="PROSITE" id="PS50929">
    <property type="entry name" value="ABC_TM1F"/>
    <property type="match status" value="1"/>
</dbReference>